<dbReference type="InterPro" id="IPR057670">
    <property type="entry name" value="SH3_retrovirus"/>
</dbReference>
<proteinExistence type="predicted"/>
<organism evidence="3 4">
    <name type="scientific">Tanacetum coccineum</name>
    <dbReference type="NCBI Taxonomy" id="301880"/>
    <lineage>
        <taxon>Eukaryota</taxon>
        <taxon>Viridiplantae</taxon>
        <taxon>Streptophyta</taxon>
        <taxon>Embryophyta</taxon>
        <taxon>Tracheophyta</taxon>
        <taxon>Spermatophyta</taxon>
        <taxon>Magnoliopsida</taxon>
        <taxon>eudicotyledons</taxon>
        <taxon>Gunneridae</taxon>
        <taxon>Pentapetalae</taxon>
        <taxon>asterids</taxon>
        <taxon>campanulids</taxon>
        <taxon>Asterales</taxon>
        <taxon>Asteraceae</taxon>
        <taxon>Asteroideae</taxon>
        <taxon>Anthemideae</taxon>
        <taxon>Anthemidinae</taxon>
        <taxon>Tanacetum</taxon>
    </lineage>
</organism>
<feature type="domain" description="Retroviral polymerase SH3-like" evidence="2">
    <location>
        <begin position="186"/>
        <end position="243"/>
    </location>
</feature>
<feature type="compositionally biased region" description="Polar residues" evidence="1">
    <location>
        <begin position="320"/>
        <end position="333"/>
    </location>
</feature>
<evidence type="ECO:0000313" key="3">
    <source>
        <dbReference type="EMBL" id="GJT16391.1"/>
    </source>
</evidence>
<gene>
    <name evidence="3" type="ORF">Tco_0875097</name>
</gene>
<reference evidence="3" key="2">
    <citation type="submission" date="2022-01" db="EMBL/GenBank/DDBJ databases">
        <authorList>
            <person name="Yamashiro T."/>
            <person name="Shiraishi A."/>
            <person name="Satake H."/>
            <person name="Nakayama K."/>
        </authorList>
    </citation>
    <scope>NUCLEOTIDE SEQUENCE</scope>
</reference>
<reference evidence="3" key="1">
    <citation type="journal article" date="2022" name="Int. J. Mol. Sci.">
        <title>Draft Genome of Tanacetum Coccineum: Genomic Comparison of Closely Related Tanacetum-Family Plants.</title>
        <authorList>
            <person name="Yamashiro T."/>
            <person name="Shiraishi A."/>
            <person name="Nakayama K."/>
            <person name="Satake H."/>
        </authorList>
    </citation>
    <scope>NUCLEOTIDE SEQUENCE</scope>
</reference>
<feature type="region of interest" description="Disordered" evidence="1">
    <location>
        <begin position="240"/>
        <end position="346"/>
    </location>
</feature>
<accession>A0ABQ5BNU6</accession>
<evidence type="ECO:0000256" key="1">
    <source>
        <dbReference type="SAM" id="MobiDB-lite"/>
    </source>
</evidence>
<evidence type="ECO:0000313" key="4">
    <source>
        <dbReference type="Proteomes" id="UP001151760"/>
    </source>
</evidence>
<sequence>MVENPDPAASRRNKPAEAFAGRPKILLVGLNCHTSYLLLDKDNGVLLDQGPQQGDPIKKIDIGLDDSGSQEVKDKETNEKLDGLFMSREAFVKLECDLYTFSISELQPNKMLLVLVQKHPWIESHRWSTEDGSCELSKQSTRLAKAGAARTMLGDSNYANKDSELRLLAQLAMRFPQIGHLKPFGCQVTILNTSDHLGKFEGKADEGYLVGYAPNSKAYRVYNLTNKRVEETMNLRFLEDKPEMFTGTQETNTNAGTQDPDSESEVDEQCSAVSDSAGGNPAGSFQPAASYEPAGQGNPAVSTSVSADFSPVHADESTLPPGQSLGSSENNTRFPVPSEVVQGSSSQAATSHLSLYDDDFNSGDLASPVLTRSRAQKSKFGESAFIGYKLKHFEDPDWVAAMQEEMQSSSPESKETVPLLIGKTCHRGQNDFEEQKDARSGQNRGNQTVYWAFNLLIGLSGYINGLLESAFLYGED</sequence>
<comment type="caution">
    <text evidence="3">The sequence shown here is derived from an EMBL/GenBank/DDBJ whole genome shotgun (WGS) entry which is preliminary data.</text>
</comment>
<dbReference type="Proteomes" id="UP001151760">
    <property type="component" value="Unassembled WGS sequence"/>
</dbReference>
<name>A0ABQ5BNU6_9ASTR</name>
<dbReference type="Pfam" id="PF25597">
    <property type="entry name" value="SH3_retrovirus"/>
    <property type="match status" value="1"/>
</dbReference>
<dbReference type="EMBL" id="BQNB010013470">
    <property type="protein sequence ID" value="GJT16391.1"/>
    <property type="molecule type" value="Genomic_DNA"/>
</dbReference>
<keyword evidence="4" id="KW-1185">Reference proteome</keyword>
<protein>
    <submittedName>
        <fullName evidence="3">Ribonuclease H-like domain-containing protein</fullName>
    </submittedName>
</protein>
<feature type="compositionally biased region" description="Polar residues" evidence="1">
    <location>
        <begin position="246"/>
        <end position="259"/>
    </location>
</feature>
<evidence type="ECO:0000259" key="2">
    <source>
        <dbReference type="Pfam" id="PF25597"/>
    </source>
</evidence>